<name>A0A7V0QR74_UNCAE</name>
<accession>A0A7V0QR74</accession>
<dbReference type="Pfam" id="PF13360">
    <property type="entry name" value="PQQ_2"/>
    <property type="match status" value="1"/>
</dbReference>
<sequence>PVETRKEIVLKKEKKSFFKSVLSIFKPKVKVSLPEPTENELSNRRAIAIPHGLRRLFFRKKVVYVDVPLGKQGEKEIQKEIEKWEKDKVGSEQPTEINLTKETKGIKAPEVEELQPVEATKNKGPFGVVLSPFKKAYNSIFKRKKQTVAGTSLPPEQGEGEAKGEGEPPKSEALPAVTAPAGKELQAGVVEERVAVNRPPKESLESKINPLIELNKIEIFQVKSRLPEETPIYSADELKRINKQSLVENIALSERENLEIDTLWKYPSALGLKPPGKIIYTGSVAFINDDKYPDFTFITKDGKLVSLSGKDGEEILSLDLKSPTYNPIITGKGKKNSDIIVIYKNGKIESYKKTSEKKWFAIEDHPITALPVLTDINGDKIDDIIVSTLGMEIIAINGANGFELWRFTDLTGDVDSSPVAMDVNGDRTLDIIVNSIDGYVNVIDGKTGWGLWKRKIYGRPAGPPLTVDLDGDGKKEIITLTRNGILTGYSTDGKNLFTISLEKKFIIPPSAGDVDNNGKIDLVYMSTDGVVQAIEGRTRRVLWEYETEEKTSFGRIAMSDMNLDKSQDVIFTTPSGLVYILDGVSGTPLSIFNAGDFILATPIIYDFNKDKVPEVIVPTYDGIIY</sequence>
<feature type="non-terminal residue" evidence="7">
    <location>
        <position position="1"/>
    </location>
</feature>
<evidence type="ECO:0000313" key="7">
    <source>
        <dbReference type="EMBL" id="HDN85456.1"/>
    </source>
</evidence>
<organism evidence="7">
    <name type="scientific">Aerophobetes bacterium</name>
    <dbReference type="NCBI Taxonomy" id="2030807"/>
    <lineage>
        <taxon>Bacteria</taxon>
        <taxon>Candidatus Aerophobota</taxon>
    </lineage>
</organism>
<dbReference type="PANTHER" id="PTHR21419:SF23">
    <property type="entry name" value="PROTEIN DEFECTIVE IN EXINE FORMATION 1"/>
    <property type="match status" value="1"/>
</dbReference>
<comment type="caution">
    <text evidence="7">The sequence shown here is derived from an EMBL/GenBank/DDBJ whole genome shotgun (WGS) entry which is preliminary data.</text>
</comment>
<evidence type="ECO:0000256" key="4">
    <source>
        <dbReference type="ARBA" id="ARBA00023136"/>
    </source>
</evidence>
<feature type="non-terminal residue" evidence="7">
    <location>
        <position position="625"/>
    </location>
</feature>
<gene>
    <name evidence="7" type="ORF">ENG47_06865</name>
</gene>
<evidence type="ECO:0000259" key="6">
    <source>
        <dbReference type="Pfam" id="PF13360"/>
    </source>
</evidence>
<dbReference type="InterPro" id="IPR015943">
    <property type="entry name" value="WD40/YVTN_repeat-like_dom_sf"/>
</dbReference>
<dbReference type="Proteomes" id="UP000885660">
    <property type="component" value="Unassembled WGS sequence"/>
</dbReference>
<keyword evidence="2" id="KW-0812">Transmembrane</keyword>
<dbReference type="PANTHER" id="PTHR21419">
    <property type="match status" value="1"/>
</dbReference>
<evidence type="ECO:0000256" key="3">
    <source>
        <dbReference type="ARBA" id="ARBA00022989"/>
    </source>
</evidence>
<comment type="subcellular location">
    <subcellularLocation>
        <location evidence="1">Membrane</location>
        <topology evidence="1">Single-pass membrane protein</topology>
    </subcellularLocation>
</comment>
<evidence type="ECO:0000256" key="1">
    <source>
        <dbReference type="ARBA" id="ARBA00004167"/>
    </source>
</evidence>
<feature type="compositionally biased region" description="Basic and acidic residues" evidence="5">
    <location>
        <begin position="160"/>
        <end position="170"/>
    </location>
</feature>
<reference evidence="7" key="1">
    <citation type="journal article" date="2020" name="mSystems">
        <title>Genome- and Community-Level Interaction Insights into Carbon Utilization and Element Cycling Functions of Hydrothermarchaeota in Hydrothermal Sediment.</title>
        <authorList>
            <person name="Zhou Z."/>
            <person name="Liu Y."/>
            <person name="Xu W."/>
            <person name="Pan J."/>
            <person name="Luo Z.H."/>
            <person name="Li M."/>
        </authorList>
    </citation>
    <scope>NUCLEOTIDE SEQUENCE [LARGE SCALE GENOMIC DNA]</scope>
    <source>
        <strain evidence="7">HyVt-219</strain>
    </source>
</reference>
<feature type="domain" description="Pyrrolo-quinoline quinone repeat" evidence="6">
    <location>
        <begin position="437"/>
        <end position="586"/>
    </location>
</feature>
<evidence type="ECO:0000256" key="2">
    <source>
        <dbReference type="ARBA" id="ARBA00022692"/>
    </source>
</evidence>
<dbReference type="InterPro" id="IPR028994">
    <property type="entry name" value="Integrin_alpha_N"/>
</dbReference>
<proteinExistence type="predicted"/>
<keyword evidence="3" id="KW-1133">Transmembrane helix</keyword>
<dbReference type="InterPro" id="IPR045232">
    <property type="entry name" value="FAM234"/>
</dbReference>
<dbReference type="GO" id="GO:0016020">
    <property type="term" value="C:membrane"/>
    <property type="evidence" value="ECO:0007669"/>
    <property type="project" value="UniProtKB-SubCell"/>
</dbReference>
<protein>
    <recommendedName>
        <fullName evidence="6">Pyrrolo-quinoline quinone repeat domain-containing protein</fullName>
    </recommendedName>
</protein>
<dbReference type="InterPro" id="IPR002372">
    <property type="entry name" value="PQQ_rpt_dom"/>
</dbReference>
<dbReference type="AlphaFoldDB" id="A0A7V0QR74"/>
<evidence type="ECO:0000256" key="5">
    <source>
        <dbReference type="SAM" id="MobiDB-lite"/>
    </source>
</evidence>
<dbReference type="Gene3D" id="2.130.10.10">
    <property type="entry name" value="YVTN repeat-like/Quinoprotein amine dehydrogenase"/>
    <property type="match status" value="2"/>
</dbReference>
<dbReference type="SUPFAM" id="SSF69318">
    <property type="entry name" value="Integrin alpha N-terminal domain"/>
    <property type="match status" value="1"/>
</dbReference>
<feature type="region of interest" description="Disordered" evidence="5">
    <location>
        <begin position="147"/>
        <end position="174"/>
    </location>
</feature>
<dbReference type="EMBL" id="DRBC01000416">
    <property type="protein sequence ID" value="HDN85456.1"/>
    <property type="molecule type" value="Genomic_DNA"/>
</dbReference>
<keyword evidence="4" id="KW-0472">Membrane</keyword>